<organism evidence="2 3">
    <name type="scientific">Liparis tanakae</name>
    <name type="common">Tanaka's snailfish</name>
    <dbReference type="NCBI Taxonomy" id="230148"/>
    <lineage>
        <taxon>Eukaryota</taxon>
        <taxon>Metazoa</taxon>
        <taxon>Chordata</taxon>
        <taxon>Craniata</taxon>
        <taxon>Vertebrata</taxon>
        <taxon>Euteleostomi</taxon>
        <taxon>Actinopterygii</taxon>
        <taxon>Neopterygii</taxon>
        <taxon>Teleostei</taxon>
        <taxon>Neoteleostei</taxon>
        <taxon>Acanthomorphata</taxon>
        <taxon>Eupercaria</taxon>
        <taxon>Perciformes</taxon>
        <taxon>Cottioidei</taxon>
        <taxon>Cottales</taxon>
        <taxon>Liparidae</taxon>
        <taxon>Liparis</taxon>
    </lineage>
</organism>
<evidence type="ECO:0000313" key="2">
    <source>
        <dbReference type="EMBL" id="TNN40348.1"/>
    </source>
</evidence>
<accession>A0A4Z2FGP1</accession>
<feature type="region of interest" description="Disordered" evidence="1">
    <location>
        <begin position="57"/>
        <end position="93"/>
    </location>
</feature>
<evidence type="ECO:0000256" key="1">
    <source>
        <dbReference type="SAM" id="MobiDB-lite"/>
    </source>
</evidence>
<dbReference type="Proteomes" id="UP000314294">
    <property type="component" value="Unassembled WGS sequence"/>
</dbReference>
<feature type="compositionally biased region" description="Polar residues" evidence="1">
    <location>
        <begin position="74"/>
        <end position="86"/>
    </location>
</feature>
<dbReference type="EMBL" id="SRLO01001197">
    <property type="protein sequence ID" value="TNN40348.1"/>
    <property type="molecule type" value="Genomic_DNA"/>
</dbReference>
<protein>
    <submittedName>
        <fullName evidence="2">Uncharacterized protein</fullName>
    </submittedName>
</protein>
<evidence type="ECO:0000313" key="3">
    <source>
        <dbReference type="Proteomes" id="UP000314294"/>
    </source>
</evidence>
<dbReference type="AlphaFoldDB" id="A0A4Z2FGP1"/>
<comment type="caution">
    <text evidence="2">The sequence shown here is derived from an EMBL/GenBank/DDBJ whole genome shotgun (WGS) entry which is preliminary data.</text>
</comment>
<feature type="region of interest" description="Disordered" evidence="1">
    <location>
        <begin position="1"/>
        <end position="37"/>
    </location>
</feature>
<name>A0A4Z2FGP1_9TELE</name>
<gene>
    <name evidence="2" type="ORF">EYF80_049485</name>
</gene>
<reference evidence="2 3" key="1">
    <citation type="submission" date="2019-03" db="EMBL/GenBank/DDBJ databases">
        <title>First draft genome of Liparis tanakae, snailfish: a comprehensive survey of snailfish specific genes.</title>
        <authorList>
            <person name="Kim W."/>
            <person name="Song I."/>
            <person name="Jeong J.-H."/>
            <person name="Kim D."/>
            <person name="Kim S."/>
            <person name="Ryu S."/>
            <person name="Song J.Y."/>
            <person name="Lee S.K."/>
        </authorList>
    </citation>
    <scope>NUCLEOTIDE SEQUENCE [LARGE SCALE GENOMIC DNA]</scope>
    <source>
        <tissue evidence="2">Muscle</tissue>
    </source>
</reference>
<sequence length="178" mass="19498">MHPTPLSSIIRCPPGEERKAPHPSGGDPGALGLPPSIFMGLRSSSYGTASVPRAMSWGKEGPPLPLVRGEGFRVTSTSRGRPSSDMSPPEPGRRAAKRLFIFRYLTDARRYRSPWLRGRRGETRVLEARRRLTGAGVDVGQQLQVGPQPVEVGGVSGPLQCDRQLLDTLGKRRRRLQL</sequence>
<proteinExistence type="predicted"/>
<keyword evidence="3" id="KW-1185">Reference proteome</keyword>